<evidence type="ECO:0000313" key="20">
    <source>
        <dbReference type="Proteomes" id="UP001732720"/>
    </source>
</evidence>
<proteinExistence type="predicted"/>
<organism evidence="19">
    <name type="scientific">Castor canadensis</name>
    <name type="common">American beaver</name>
    <dbReference type="NCBI Taxonomy" id="51338"/>
    <lineage>
        <taxon>Eukaryota</taxon>
        <taxon>Metazoa</taxon>
        <taxon>Chordata</taxon>
        <taxon>Craniata</taxon>
        <taxon>Vertebrata</taxon>
        <taxon>Euteleostomi</taxon>
        <taxon>Mammalia</taxon>
        <taxon>Eutheria</taxon>
        <taxon>Euarchontoglires</taxon>
        <taxon>Glires</taxon>
        <taxon>Rodentia</taxon>
        <taxon>Castorimorpha</taxon>
        <taxon>Castoridae</taxon>
        <taxon>Castor</taxon>
    </lineage>
</organism>
<dbReference type="GO" id="GO:0009986">
    <property type="term" value="C:cell surface"/>
    <property type="evidence" value="ECO:0007669"/>
    <property type="project" value="UniProtKB-ARBA"/>
</dbReference>
<keyword evidence="9 15" id="KW-0472">Membrane</keyword>
<evidence type="ECO:0000256" key="5">
    <source>
        <dbReference type="ARBA" id="ARBA00022729"/>
    </source>
</evidence>
<evidence type="ECO:0000259" key="18">
    <source>
        <dbReference type="Pfam" id="PF07686"/>
    </source>
</evidence>
<comment type="subunit">
    <text evidence="13">Interacts with CD48. Interacts with CD58 (LFA-3). Interacts with CD2AP. Interacts with PSTPIP1. Interacts with FCGR3A; this interaction modulates NK cell activation and cytotoxicity.</text>
</comment>
<dbReference type="Proteomes" id="UP001732720">
    <property type="component" value="Chromosome 12"/>
</dbReference>
<dbReference type="GeneID" id="109692492"/>
<dbReference type="KEGG" id="ccan:109692492"/>
<dbReference type="GO" id="GO:0098609">
    <property type="term" value="P:cell-cell adhesion"/>
    <property type="evidence" value="ECO:0007669"/>
    <property type="project" value="TreeGrafter"/>
</dbReference>
<dbReference type="GO" id="GO:0005102">
    <property type="term" value="F:signaling receptor binding"/>
    <property type="evidence" value="ECO:0007669"/>
    <property type="project" value="TreeGrafter"/>
</dbReference>
<dbReference type="InterPro" id="IPR015631">
    <property type="entry name" value="CD2/SLAM_rcpt"/>
</dbReference>
<keyword evidence="12" id="KW-0393">Immunoglobulin domain</keyword>
<dbReference type="Gene3D" id="2.60.40.10">
    <property type="entry name" value="Immunoglobulins"/>
    <property type="match status" value="2"/>
</dbReference>
<evidence type="ECO:0000256" key="12">
    <source>
        <dbReference type="ARBA" id="ARBA00023319"/>
    </source>
</evidence>
<dbReference type="Pfam" id="PF05790">
    <property type="entry name" value="C2-set"/>
    <property type="match status" value="1"/>
</dbReference>
<evidence type="ECO:0000256" key="14">
    <source>
        <dbReference type="SAM" id="MobiDB-lite"/>
    </source>
</evidence>
<evidence type="ECO:0000259" key="17">
    <source>
        <dbReference type="Pfam" id="PF05790"/>
    </source>
</evidence>
<dbReference type="InterPro" id="IPR036179">
    <property type="entry name" value="Ig-like_dom_sf"/>
</dbReference>
<evidence type="ECO:0000256" key="10">
    <source>
        <dbReference type="ARBA" id="ARBA00023157"/>
    </source>
</evidence>
<feature type="domain" description="Immunoglobulin C2-set" evidence="17">
    <location>
        <begin position="136"/>
        <end position="205"/>
    </location>
</feature>
<accession>A0A8C0W6K5</accession>
<sequence length="342" mass="38264">MRKPVPKMSVPQKILASFLLIFSFSAEGAVSQDPRTIWGALGQDIILETPGSQPSDAINEIRWEKEGTMVAQMRKDKRSSQQDKSYEILNEGLKIKHLKRNDGGTYNVTVYDTGGKSVLQRAFDLRIQEMVSKPKISWDCRNTTLTCETEKGTDPQLKLFQSEKELKTGTQKVIRYKWANLNAAFKCTASNRINEESSMAAISCSEKGLSMYVIIGTCGGGVLLLIFVSLLIFHLRKRKKQSSRRNGEQLEIKAHRMTSEERGPRPHQMPASQPPPPPLHRSQAPSQRPLPPGHRVQNQQKKRPLPTGTQVHQQKGPPLPRPRVQPKPPSGDAENTMSPSSS</sequence>
<dbReference type="RefSeq" id="XP_020028709.1">
    <property type="nucleotide sequence ID" value="XM_020173120.1"/>
</dbReference>
<dbReference type="InterPro" id="IPR008424">
    <property type="entry name" value="Ig_C2-set"/>
</dbReference>
<evidence type="ECO:0000313" key="21">
    <source>
        <dbReference type="RefSeq" id="XP_020028709.1"/>
    </source>
</evidence>
<feature type="chain" id="PRO_5044674263" description="T-cell surface antigen CD2" evidence="16">
    <location>
        <begin position="32"/>
        <end position="342"/>
    </location>
</feature>
<dbReference type="InterPro" id="IPR013106">
    <property type="entry name" value="Ig_V-set"/>
</dbReference>
<keyword evidence="4 15" id="KW-0812">Transmembrane</keyword>
<keyword evidence="10" id="KW-1015">Disulfide bond</keyword>
<dbReference type="InterPro" id="IPR015632">
    <property type="entry name" value="CD2"/>
</dbReference>
<dbReference type="PANTHER" id="PTHR12080">
    <property type="entry name" value="SIGNALING LYMPHOCYTIC ACTIVATION MOLECULE"/>
    <property type="match status" value="1"/>
</dbReference>
<evidence type="ECO:0000256" key="3">
    <source>
        <dbReference type="ARBA" id="ARBA00022475"/>
    </source>
</evidence>
<feature type="compositionally biased region" description="Pro residues" evidence="14">
    <location>
        <begin position="317"/>
        <end position="329"/>
    </location>
</feature>
<keyword evidence="3" id="KW-1003">Cell membrane</keyword>
<dbReference type="GO" id="GO:0032729">
    <property type="term" value="P:positive regulation of type II interferon production"/>
    <property type="evidence" value="ECO:0007669"/>
    <property type="project" value="TreeGrafter"/>
</dbReference>
<keyword evidence="6" id="KW-0677">Repeat</keyword>
<evidence type="ECO:0000256" key="1">
    <source>
        <dbReference type="ARBA" id="ARBA00004251"/>
    </source>
</evidence>
<dbReference type="PANTHER" id="PTHR12080:SF54">
    <property type="entry name" value="T-CELL SURFACE ANTIGEN CD2"/>
    <property type="match status" value="1"/>
</dbReference>
<keyword evidence="11" id="KW-0325">Glycoprotein</keyword>
<comment type="subcellular location">
    <subcellularLocation>
        <location evidence="1">Cell membrane</location>
        <topology evidence="1">Single-pass type I membrane protein</topology>
    </subcellularLocation>
</comment>
<keyword evidence="7" id="KW-0130">Cell adhesion</keyword>
<dbReference type="Pfam" id="PF07686">
    <property type="entry name" value="V-set"/>
    <property type="match status" value="1"/>
</dbReference>
<feature type="compositionally biased region" description="Polar residues" evidence="14">
    <location>
        <begin position="333"/>
        <end position="342"/>
    </location>
</feature>
<evidence type="ECO:0000256" key="15">
    <source>
        <dbReference type="SAM" id="Phobius"/>
    </source>
</evidence>
<evidence type="ECO:0000256" key="9">
    <source>
        <dbReference type="ARBA" id="ARBA00023136"/>
    </source>
</evidence>
<keyword evidence="20" id="KW-1185">Reference proteome</keyword>
<evidence type="ECO:0000313" key="19">
    <source>
        <dbReference type="Ensembl" id="ENSCCNP00000006461.1"/>
    </source>
</evidence>
<protein>
    <recommendedName>
        <fullName evidence="2">T-cell surface antigen CD2</fullName>
    </recommendedName>
</protein>
<name>A0A8C0W6K5_CASCN</name>
<evidence type="ECO:0000256" key="8">
    <source>
        <dbReference type="ARBA" id="ARBA00022989"/>
    </source>
</evidence>
<evidence type="ECO:0000256" key="11">
    <source>
        <dbReference type="ARBA" id="ARBA00023180"/>
    </source>
</evidence>
<evidence type="ECO:0000256" key="13">
    <source>
        <dbReference type="ARBA" id="ARBA00046549"/>
    </source>
</evidence>
<reference evidence="19" key="1">
    <citation type="submission" date="2023-09" db="UniProtKB">
        <authorList>
            <consortium name="Ensembl"/>
        </authorList>
    </citation>
    <scope>IDENTIFICATION</scope>
</reference>
<dbReference type="AlphaFoldDB" id="A0A8C0W6K5"/>
<gene>
    <name evidence="19 21" type="primary">Cd2</name>
</gene>
<evidence type="ECO:0000256" key="7">
    <source>
        <dbReference type="ARBA" id="ARBA00022889"/>
    </source>
</evidence>
<feature type="compositionally biased region" description="Basic and acidic residues" evidence="14">
    <location>
        <begin position="245"/>
        <end position="264"/>
    </location>
</feature>
<feature type="signal peptide" evidence="16">
    <location>
        <begin position="1"/>
        <end position="31"/>
    </location>
</feature>
<evidence type="ECO:0000256" key="2">
    <source>
        <dbReference type="ARBA" id="ARBA00021368"/>
    </source>
</evidence>
<keyword evidence="5 16" id="KW-0732">Signal</keyword>
<dbReference type="Ensembl" id="ENSCCNT00000008492.1">
    <property type="protein sequence ID" value="ENSCCNP00000006461.1"/>
    <property type="gene ID" value="ENSCCNG00000006845.1"/>
</dbReference>
<reference evidence="21" key="2">
    <citation type="submission" date="2025-04" db="UniProtKB">
        <authorList>
            <consortium name="RefSeq"/>
        </authorList>
    </citation>
    <scope>IDENTIFICATION</scope>
    <source>
        <tissue evidence="21">Leukocyte</tissue>
    </source>
</reference>
<keyword evidence="8 15" id="KW-1133">Transmembrane helix</keyword>
<feature type="region of interest" description="Disordered" evidence="14">
    <location>
        <begin position="238"/>
        <end position="342"/>
    </location>
</feature>
<evidence type="ECO:0000256" key="4">
    <source>
        <dbReference type="ARBA" id="ARBA00022692"/>
    </source>
</evidence>
<evidence type="ECO:0000256" key="6">
    <source>
        <dbReference type="ARBA" id="ARBA00022737"/>
    </source>
</evidence>
<feature type="domain" description="Immunoglobulin V-set" evidence="18">
    <location>
        <begin position="32"/>
        <end position="127"/>
    </location>
</feature>
<dbReference type="PRINTS" id="PR01870">
    <property type="entry name" value="CD2ANTIGEN"/>
</dbReference>
<dbReference type="CTD" id="914"/>
<evidence type="ECO:0000256" key="16">
    <source>
        <dbReference type="SAM" id="SignalP"/>
    </source>
</evidence>
<dbReference type="InterPro" id="IPR013783">
    <property type="entry name" value="Ig-like_fold"/>
</dbReference>
<feature type="transmembrane region" description="Helical" evidence="15">
    <location>
        <begin position="209"/>
        <end position="235"/>
    </location>
</feature>
<dbReference type="GO" id="GO:0005886">
    <property type="term" value="C:plasma membrane"/>
    <property type="evidence" value="ECO:0007669"/>
    <property type="project" value="UniProtKB-SubCell"/>
</dbReference>
<dbReference type="SUPFAM" id="SSF48726">
    <property type="entry name" value="Immunoglobulin"/>
    <property type="match status" value="2"/>
</dbReference>
<dbReference type="OrthoDB" id="8439544at2759"/>